<feature type="non-terminal residue" evidence="1">
    <location>
        <position position="88"/>
    </location>
</feature>
<dbReference type="AlphaFoldDB" id="X1C9S5"/>
<accession>X1C9S5</accession>
<dbReference type="EMBL" id="BART01023123">
    <property type="protein sequence ID" value="GAH04192.1"/>
    <property type="molecule type" value="Genomic_DNA"/>
</dbReference>
<organism evidence="1">
    <name type="scientific">marine sediment metagenome</name>
    <dbReference type="NCBI Taxonomy" id="412755"/>
    <lineage>
        <taxon>unclassified sequences</taxon>
        <taxon>metagenomes</taxon>
        <taxon>ecological metagenomes</taxon>
    </lineage>
</organism>
<proteinExistence type="predicted"/>
<dbReference type="InterPro" id="IPR040085">
    <property type="entry name" value="MJ0674-like"/>
</dbReference>
<comment type="caution">
    <text evidence="1">The sequence shown here is derived from an EMBL/GenBank/DDBJ whole genome shotgun (WGS) entry which is preliminary data.</text>
</comment>
<dbReference type="PANTHER" id="PTHR43075:SF1">
    <property type="entry name" value="FORMATE LYASE ACTIVATING ENZYME, PUTATIVE (AFU_ORTHOLOGUE AFUA_2G15630)-RELATED"/>
    <property type="match status" value="1"/>
</dbReference>
<reference evidence="1" key="1">
    <citation type="journal article" date="2014" name="Front. Microbiol.">
        <title>High frequency of phylogenetically diverse reductive dehalogenase-homologous genes in deep subseafloor sedimentary metagenomes.</title>
        <authorList>
            <person name="Kawai M."/>
            <person name="Futagami T."/>
            <person name="Toyoda A."/>
            <person name="Takaki Y."/>
            <person name="Nishi S."/>
            <person name="Hori S."/>
            <person name="Arai W."/>
            <person name="Tsubouchi T."/>
            <person name="Morono Y."/>
            <person name="Uchiyama I."/>
            <person name="Ito T."/>
            <person name="Fujiyama A."/>
            <person name="Inagaki F."/>
            <person name="Takami H."/>
        </authorList>
    </citation>
    <scope>NUCLEOTIDE SEQUENCE</scope>
    <source>
        <strain evidence="1">Expedition CK06-06</strain>
    </source>
</reference>
<evidence type="ECO:0008006" key="2">
    <source>
        <dbReference type="Google" id="ProtNLM"/>
    </source>
</evidence>
<dbReference type="PANTHER" id="PTHR43075">
    <property type="entry name" value="FORMATE LYASE ACTIVATING ENZYME, PUTATIVE (AFU_ORTHOLOGUE AFUA_2G15630)-RELATED"/>
    <property type="match status" value="1"/>
</dbReference>
<gene>
    <name evidence="1" type="ORF">S01H4_42154</name>
</gene>
<evidence type="ECO:0000313" key="1">
    <source>
        <dbReference type="EMBL" id="GAH04192.1"/>
    </source>
</evidence>
<protein>
    <recommendedName>
        <fullName evidence="2">Radical SAM core domain-containing protein</fullName>
    </recommendedName>
</protein>
<name>X1C9S5_9ZZZZ</name>
<sequence>MCSFCQNYDISHEVNGEETDSVRLADIMLSLQKQKVHNINFVSPSHVVPQILEALPQAVEKGLNVPLVYNSGGYDSADTLKLLDGIFD</sequence>